<dbReference type="SUPFAM" id="SSF52540">
    <property type="entry name" value="P-loop containing nucleoside triphosphate hydrolases"/>
    <property type="match status" value="1"/>
</dbReference>
<dbReference type="SMART" id="SM00382">
    <property type="entry name" value="AAA"/>
    <property type="match status" value="1"/>
</dbReference>
<proteinExistence type="predicted"/>
<dbReference type="InterPro" id="IPR015854">
    <property type="entry name" value="ABC_transpr_LolD-like"/>
</dbReference>
<evidence type="ECO:0000313" key="4">
    <source>
        <dbReference type="EMBL" id="AOO90616.1"/>
    </source>
</evidence>
<dbReference type="Pfam" id="PF00005">
    <property type="entry name" value="ABC_tran"/>
    <property type="match status" value="1"/>
</dbReference>
<dbReference type="RefSeq" id="WP_018448381.1">
    <property type="nucleotide sequence ID" value="NZ_MAMO01000025.1"/>
</dbReference>
<reference evidence="4" key="2">
    <citation type="journal article" date="2016" name="Front. Microbiol.">
        <title>The Regulatory Protein RosR Affects Rhizobium leguminosarum bv. trifolii Protein Profiles, Cell Surface Properties, and Symbiosis with Clover.</title>
        <authorList>
            <person name="Rachwal K."/>
            <person name="Boguszewska A."/>
            <person name="Kopcinska J."/>
            <person name="Karas M."/>
            <person name="Tchorzewski M."/>
            <person name="Janczarek M."/>
        </authorList>
    </citation>
    <scope>NUCLEOTIDE SEQUENCE</scope>
    <source>
        <strain evidence="4">Rt24.2</strain>
    </source>
</reference>
<evidence type="ECO:0000256" key="1">
    <source>
        <dbReference type="ARBA" id="ARBA00022741"/>
    </source>
</evidence>
<dbReference type="InterPro" id="IPR003593">
    <property type="entry name" value="AAA+_ATPase"/>
</dbReference>
<protein>
    <submittedName>
        <fullName evidence="4">ABC transporter</fullName>
    </submittedName>
</protein>
<dbReference type="EMBL" id="KX488252">
    <property type="protein sequence ID" value="AOO90616.1"/>
    <property type="molecule type" value="Genomic_DNA"/>
</dbReference>
<keyword evidence="2" id="KW-0067">ATP-binding</keyword>
<evidence type="ECO:0000256" key="2">
    <source>
        <dbReference type="ARBA" id="ARBA00022840"/>
    </source>
</evidence>
<dbReference type="PANTHER" id="PTHR24220:SF659">
    <property type="entry name" value="TRANSPORTER, PUTATIVE-RELATED"/>
    <property type="match status" value="1"/>
</dbReference>
<dbReference type="PROSITE" id="PS50893">
    <property type="entry name" value="ABC_TRANSPORTER_2"/>
    <property type="match status" value="1"/>
</dbReference>
<organism evidence="4">
    <name type="scientific">Rhizobium leguminosarum bv. trifolii</name>
    <dbReference type="NCBI Taxonomy" id="386"/>
    <lineage>
        <taxon>Bacteria</taxon>
        <taxon>Pseudomonadati</taxon>
        <taxon>Pseudomonadota</taxon>
        <taxon>Alphaproteobacteria</taxon>
        <taxon>Hyphomicrobiales</taxon>
        <taxon>Rhizobiaceae</taxon>
        <taxon>Rhizobium/Agrobacterium group</taxon>
        <taxon>Rhizobium</taxon>
    </lineage>
</organism>
<dbReference type="GO" id="GO:0005886">
    <property type="term" value="C:plasma membrane"/>
    <property type="evidence" value="ECO:0007669"/>
    <property type="project" value="TreeGrafter"/>
</dbReference>
<dbReference type="GO" id="GO:0022857">
    <property type="term" value="F:transmembrane transporter activity"/>
    <property type="evidence" value="ECO:0007669"/>
    <property type="project" value="TreeGrafter"/>
</dbReference>
<sequence>MLSLDIENLTVAFPGLSSPALAIGRLSIDAGSRVAITGASGSGKSTFVNIVAGLERTRQGRIRWNGEDIASFSESRRDRFRAANIGLVMQEFHLFPGLSALENVLLPARLAGAATVDVIERGHALLGRVGLSRPGQKIETMSRGEMQRVAIGRALLRKPGVIIADEPTASLDAESGEAVGDLLLDLAIAEGSTLIVVSHDQRLACRLDRRITFGSGLISEDSAAAAGEAA</sequence>
<dbReference type="PANTHER" id="PTHR24220">
    <property type="entry name" value="IMPORT ATP-BINDING PROTEIN"/>
    <property type="match status" value="1"/>
</dbReference>
<name>A0A1B8RCF8_RHILT</name>
<dbReference type="InterPro" id="IPR027417">
    <property type="entry name" value="P-loop_NTPase"/>
</dbReference>
<feature type="domain" description="ABC transporter" evidence="3">
    <location>
        <begin position="4"/>
        <end position="229"/>
    </location>
</feature>
<dbReference type="GO" id="GO:0005524">
    <property type="term" value="F:ATP binding"/>
    <property type="evidence" value="ECO:0007669"/>
    <property type="project" value="UniProtKB-KW"/>
</dbReference>
<reference evidence="4" key="1">
    <citation type="journal article" date="2015" name="BMC Genomics">
        <title>Transcriptome profiling of a Rhizobium leguminosarum bv. trifolii rosR mutant reveals the role of the transcriptional regulator RosR in motility, synthesis of cell-surface components, and other cellular processes.</title>
        <authorList>
            <person name="Rachwal K."/>
            <person name="Matczynska E."/>
            <person name="Janczarek M."/>
        </authorList>
    </citation>
    <scope>NUCLEOTIDE SEQUENCE</scope>
    <source>
        <strain evidence="4">Rt24.2</strain>
    </source>
</reference>
<dbReference type="AlphaFoldDB" id="A0A1B8RCF8"/>
<dbReference type="GeneID" id="61426177"/>
<keyword evidence="1" id="KW-0547">Nucleotide-binding</keyword>
<dbReference type="Gene3D" id="3.40.50.300">
    <property type="entry name" value="P-loop containing nucleotide triphosphate hydrolases"/>
    <property type="match status" value="1"/>
</dbReference>
<evidence type="ECO:0000259" key="3">
    <source>
        <dbReference type="PROSITE" id="PS50893"/>
    </source>
</evidence>
<dbReference type="GO" id="GO:0016887">
    <property type="term" value="F:ATP hydrolysis activity"/>
    <property type="evidence" value="ECO:0007669"/>
    <property type="project" value="InterPro"/>
</dbReference>
<accession>A0A1B8RCF8</accession>
<dbReference type="InterPro" id="IPR003439">
    <property type="entry name" value="ABC_transporter-like_ATP-bd"/>
</dbReference>